<name>A0A434AZU3_9BACT</name>
<dbReference type="InterPro" id="IPR036063">
    <property type="entry name" value="Smr_dom_sf"/>
</dbReference>
<dbReference type="InterPro" id="IPR018598">
    <property type="entry name" value="DUF2027"/>
</dbReference>
<sequence>MQINIGDKVRYLNETGGGIVTRLLDANTVMVLNEEDEFEIPTLKKNLVVIESAGGTSQPKRESNFPQSNSLVSKQSSAKPLFVEKEDVYMAFVPKEGYAVTDSPMELYLINDTKQVLLYGFFDEIEGKLQGRTAGNLDPNSKIMIREYERQELHELSTCTFQILFYQQGDFQIKKPLEKNIKIQAVKFHKDSSFQETAYFHENVILYKLSTSAIDQQMEDLSQKEIKQIIREKEASDTGRKPQNKQNLSSAILEVDLHINALIDSVTGLSNADILEYQLNKFHEIMREYQQEKGKKIVFIHGIGNGTLKKKLHDELHRKYRKHYQQDASFKEYGWGATMVTIR</sequence>
<dbReference type="PROSITE" id="PS50828">
    <property type="entry name" value="SMR"/>
    <property type="match status" value="1"/>
</dbReference>
<keyword evidence="3" id="KW-1185">Reference proteome</keyword>
<dbReference type="InterPro" id="IPR002625">
    <property type="entry name" value="Smr_dom"/>
</dbReference>
<proteinExistence type="predicted"/>
<dbReference type="Proteomes" id="UP000282985">
    <property type="component" value="Unassembled WGS sequence"/>
</dbReference>
<evidence type="ECO:0000313" key="2">
    <source>
        <dbReference type="EMBL" id="RUT80138.1"/>
    </source>
</evidence>
<dbReference type="Gene3D" id="3.30.1370.110">
    <property type="match status" value="1"/>
</dbReference>
<evidence type="ECO:0000313" key="3">
    <source>
        <dbReference type="Proteomes" id="UP000282985"/>
    </source>
</evidence>
<comment type="caution">
    <text evidence="2">The sequence shown here is derived from an EMBL/GenBank/DDBJ whole genome shotgun (WGS) entry which is preliminary data.</text>
</comment>
<dbReference type="OrthoDB" id="1524810at2"/>
<dbReference type="Pfam" id="PF09640">
    <property type="entry name" value="DUF2027"/>
    <property type="match status" value="1"/>
</dbReference>
<feature type="domain" description="Smr" evidence="1">
    <location>
        <begin position="273"/>
        <end position="343"/>
    </location>
</feature>
<organism evidence="2 3">
    <name type="scientific">Ancylomarina longa</name>
    <dbReference type="NCBI Taxonomy" id="2487017"/>
    <lineage>
        <taxon>Bacteria</taxon>
        <taxon>Pseudomonadati</taxon>
        <taxon>Bacteroidota</taxon>
        <taxon>Bacteroidia</taxon>
        <taxon>Marinilabiliales</taxon>
        <taxon>Marinifilaceae</taxon>
        <taxon>Ancylomarina</taxon>
    </lineage>
</organism>
<evidence type="ECO:0000259" key="1">
    <source>
        <dbReference type="PROSITE" id="PS50828"/>
    </source>
</evidence>
<accession>A0A434AZU3</accession>
<dbReference type="SUPFAM" id="SSF158949">
    <property type="entry name" value="Smr-associated domain-like"/>
    <property type="match status" value="1"/>
</dbReference>
<reference evidence="2 3" key="1">
    <citation type="submission" date="2018-11" db="EMBL/GenBank/DDBJ databases">
        <title>Parancylomarina longa gen. nov., sp. nov., isolated from sediments of southern Okinawa.</title>
        <authorList>
            <person name="Fu T."/>
        </authorList>
    </citation>
    <scope>NUCLEOTIDE SEQUENCE [LARGE SCALE GENOMIC DNA]</scope>
    <source>
        <strain evidence="2 3">T3-2 S1-C</strain>
    </source>
</reference>
<gene>
    <name evidence="2" type="ORF">DLK05_01935</name>
</gene>
<dbReference type="RefSeq" id="WP_127342280.1">
    <property type="nucleotide sequence ID" value="NZ_RJJX01000001.1"/>
</dbReference>
<dbReference type="InterPro" id="IPR036781">
    <property type="entry name" value="Smr_assoc-like_sf"/>
</dbReference>
<dbReference type="EMBL" id="RJJX01000001">
    <property type="protein sequence ID" value="RUT80138.1"/>
    <property type="molecule type" value="Genomic_DNA"/>
</dbReference>
<dbReference type="Gene3D" id="2.60.40.1600">
    <property type="entry name" value="Smr-associated-like"/>
    <property type="match status" value="1"/>
</dbReference>
<dbReference type="AlphaFoldDB" id="A0A434AZU3"/>
<protein>
    <submittedName>
        <fullName evidence="2">DUF2027 domain-containing protein</fullName>
    </submittedName>
</protein>
<dbReference type="Pfam" id="PF01713">
    <property type="entry name" value="Smr"/>
    <property type="match status" value="1"/>
</dbReference>